<evidence type="ECO:0000256" key="4">
    <source>
        <dbReference type="ARBA" id="ARBA00023211"/>
    </source>
</evidence>
<evidence type="ECO:0000256" key="1">
    <source>
        <dbReference type="ARBA" id="ARBA00022619"/>
    </source>
</evidence>
<dbReference type="GO" id="GO:0005829">
    <property type="term" value="C:cytosol"/>
    <property type="evidence" value="ECO:0007669"/>
    <property type="project" value="TreeGrafter"/>
</dbReference>
<dbReference type="InterPro" id="IPR000422">
    <property type="entry name" value="DHBP_synthase_RibB"/>
</dbReference>
<gene>
    <name evidence="8" type="ORF">J2744_001348</name>
</gene>
<dbReference type="AlphaFoldDB" id="A0A8J7RU05"/>
<comment type="catalytic activity">
    <reaction evidence="6">
        <text>D-ribulose 5-phosphate = (2S)-2-hydroxy-3-oxobutyl phosphate + formate + H(+)</text>
        <dbReference type="Rhea" id="RHEA:18457"/>
        <dbReference type="ChEBI" id="CHEBI:15378"/>
        <dbReference type="ChEBI" id="CHEBI:15740"/>
        <dbReference type="ChEBI" id="CHEBI:58121"/>
        <dbReference type="ChEBI" id="CHEBI:58830"/>
        <dbReference type="EC" id="4.1.99.12"/>
    </reaction>
</comment>
<keyword evidence="5 6" id="KW-0456">Lyase</keyword>
<evidence type="ECO:0000313" key="8">
    <source>
        <dbReference type="EMBL" id="MBP1901672.1"/>
    </source>
</evidence>
<keyword evidence="9" id="KW-1185">Reference proteome</keyword>
<keyword evidence="1 6" id="KW-0686">Riboflavin biosynthesis</keyword>
<dbReference type="InterPro" id="IPR017945">
    <property type="entry name" value="DHBP_synth_RibB-like_a/b_dom"/>
</dbReference>
<sequence>MRADVDPDPKTGAAETAESAETAETADSVERALDAFRAGDPVCVHDFADREGETDIVYPAGAVDETAVAHMRNDAGGLICVAVSDAVGDAFDLPFLADAIDHPAVDDDPDYDDRSSFSLPVNHRETFTGITDADRAKTIVEVANAAGRVRDDPTGYGPADFAAEFRAPGHVHVLRGDRDGLAGRTGHTELGLAMAEAVDAAPAAVVCEMLDDESGDALAPADAAAYAARRDIPYVEGAALVEALQ</sequence>
<comment type="pathway">
    <text evidence="6">Cofactor biosynthesis; riboflavin biosynthesis; 2-hydroxy-3-oxobutyl phosphate from D-ribulose 5-phosphate: step 1/1.</text>
</comment>
<dbReference type="OrthoDB" id="25735at2157"/>
<comment type="similarity">
    <text evidence="6">Belongs to the DHBP synthase family.</text>
</comment>
<feature type="compositionally biased region" description="Low complexity" evidence="7">
    <location>
        <begin position="11"/>
        <end position="26"/>
    </location>
</feature>
<dbReference type="EC" id="4.1.99.12" evidence="6"/>
<dbReference type="SUPFAM" id="SSF55821">
    <property type="entry name" value="YrdC/RibB"/>
    <property type="match status" value="1"/>
</dbReference>
<dbReference type="Proteomes" id="UP000770586">
    <property type="component" value="Unassembled WGS sequence"/>
</dbReference>
<keyword evidence="4 6" id="KW-0464">Manganese</keyword>
<keyword evidence="3 6" id="KW-0460">Magnesium</keyword>
<comment type="function">
    <text evidence="6">Catalyzes the conversion of D-ribulose 5-phosphate to formate and 3,4-dihydroxy-2-butanone 4-phosphate.</text>
</comment>
<dbReference type="Gene3D" id="3.90.870.10">
    <property type="entry name" value="DHBP synthase"/>
    <property type="match status" value="1"/>
</dbReference>
<keyword evidence="2 6" id="KW-0479">Metal-binding</keyword>
<dbReference type="RefSeq" id="WP_209545892.1">
    <property type="nucleotide sequence ID" value="NZ_BAAADX010000004.1"/>
</dbReference>
<comment type="caution">
    <text evidence="8">The sequence shown here is derived from an EMBL/GenBank/DDBJ whole genome shotgun (WGS) entry which is preliminary data.</text>
</comment>
<accession>A0A8J7RU05</accession>
<comment type="cofactor">
    <cofactor evidence="6">
        <name>Mg(2+)</name>
        <dbReference type="ChEBI" id="CHEBI:18420"/>
    </cofactor>
    <cofactor evidence="6">
        <name>Mn(2+)</name>
        <dbReference type="ChEBI" id="CHEBI:29035"/>
    </cofactor>
    <text evidence="6">Binds 2 divalent metal cations per subunit. Magnesium or manganese.</text>
</comment>
<feature type="region of interest" description="Disordered" evidence="7">
    <location>
        <begin position="1"/>
        <end position="27"/>
    </location>
</feature>
<proteinExistence type="inferred from homology"/>
<dbReference type="Pfam" id="PF00926">
    <property type="entry name" value="DHBP_synthase"/>
    <property type="match status" value="1"/>
</dbReference>
<name>A0A8J7RU05_9EURY</name>
<dbReference type="PANTHER" id="PTHR21327">
    <property type="entry name" value="GTP CYCLOHYDROLASE II-RELATED"/>
    <property type="match status" value="1"/>
</dbReference>
<protein>
    <recommendedName>
        <fullName evidence="6">3,4-dihydroxy-2-butanone 4-phosphate synthase</fullName>
        <shortName evidence="6">DHBP synthase</shortName>
        <ecNumber evidence="6">4.1.99.12</ecNumber>
    </recommendedName>
</protein>
<evidence type="ECO:0000313" key="9">
    <source>
        <dbReference type="Proteomes" id="UP000770586"/>
    </source>
</evidence>
<evidence type="ECO:0000256" key="2">
    <source>
        <dbReference type="ARBA" id="ARBA00022723"/>
    </source>
</evidence>
<comment type="subunit">
    <text evidence="6">Homodimer.</text>
</comment>
<dbReference type="GO" id="GO:0009231">
    <property type="term" value="P:riboflavin biosynthetic process"/>
    <property type="evidence" value="ECO:0007669"/>
    <property type="project" value="UniProtKB-UniPathway"/>
</dbReference>
<dbReference type="UniPathway" id="UPA00275">
    <property type="reaction ID" value="UER00399"/>
</dbReference>
<dbReference type="NCBIfam" id="TIGR00506">
    <property type="entry name" value="ribB"/>
    <property type="match status" value="1"/>
</dbReference>
<dbReference type="PANTHER" id="PTHR21327:SF46">
    <property type="entry name" value="3,4-DIHYDROXY-2-BUTANONE 4-PHOSPHATE SYNTHASE"/>
    <property type="match status" value="1"/>
</dbReference>
<dbReference type="GO" id="GO:0046872">
    <property type="term" value="F:metal ion binding"/>
    <property type="evidence" value="ECO:0007669"/>
    <property type="project" value="UniProtKB-KW"/>
</dbReference>
<evidence type="ECO:0000256" key="6">
    <source>
        <dbReference type="RuleBase" id="RU003843"/>
    </source>
</evidence>
<dbReference type="GO" id="GO:0008686">
    <property type="term" value="F:3,4-dihydroxy-2-butanone-4-phosphate synthase activity"/>
    <property type="evidence" value="ECO:0007669"/>
    <property type="project" value="UniProtKB-EC"/>
</dbReference>
<organism evidence="8 9">
    <name type="scientific">Halorubrum trapanicum</name>
    <dbReference type="NCBI Taxonomy" id="29284"/>
    <lineage>
        <taxon>Archaea</taxon>
        <taxon>Methanobacteriati</taxon>
        <taxon>Methanobacteriota</taxon>
        <taxon>Stenosarchaea group</taxon>
        <taxon>Halobacteria</taxon>
        <taxon>Halobacteriales</taxon>
        <taxon>Haloferacaceae</taxon>
        <taxon>Halorubrum</taxon>
    </lineage>
</organism>
<reference evidence="8 9" key="1">
    <citation type="submission" date="2021-03" db="EMBL/GenBank/DDBJ databases">
        <title>Genomic Encyclopedia of Type Strains, Phase IV (KMG-IV): sequencing the most valuable type-strain genomes for metagenomic binning, comparative biology and taxonomic classification.</title>
        <authorList>
            <person name="Goeker M."/>
        </authorList>
    </citation>
    <scope>NUCLEOTIDE SEQUENCE [LARGE SCALE GENOMIC DNA]</scope>
    <source>
        <strain evidence="8 9">DSM 12287</strain>
    </source>
</reference>
<evidence type="ECO:0000256" key="7">
    <source>
        <dbReference type="SAM" id="MobiDB-lite"/>
    </source>
</evidence>
<evidence type="ECO:0000256" key="3">
    <source>
        <dbReference type="ARBA" id="ARBA00022842"/>
    </source>
</evidence>
<dbReference type="EMBL" id="JAGGKE010000004">
    <property type="protein sequence ID" value="MBP1901672.1"/>
    <property type="molecule type" value="Genomic_DNA"/>
</dbReference>
<evidence type="ECO:0000256" key="5">
    <source>
        <dbReference type="ARBA" id="ARBA00023239"/>
    </source>
</evidence>